<dbReference type="OrthoDB" id="3781681at2"/>
<dbReference type="RefSeq" id="WP_122197080.1">
    <property type="nucleotide sequence ID" value="NZ_JBHSKC010000005.1"/>
</dbReference>
<name>A0A3M2LT83_9ACTN</name>
<dbReference type="Gene3D" id="1.20.120.450">
    <property type="entry name" value="dinb family like domain"/>
    <property type="match status" value="1"/>
</dbReference>
<dbReference type="SUPFAM" id="SSF109854">
    <property type="entry name" value="DinB/YfiT-like putative metalloenzymes"/>
    <property type="match status" value="1"/>
</dbReference>
<dbReference type="Proteomes" id="UP000282674">
    <property type="component" value="Unassembled WGS sequence"/>
</dbReference>
<gene>
    <name evidence="2" type="ORF">EBO15_26095</name>
</gene>
<dbReference type="EMBL" id="RFFG01000052">
    <property type="protein sequence ID" value="RMI40617.1"/>
    <property type="molecule type" value="Genomic_DNA"/>
</dbReference>
<organism evidence="2 3">
    <name type="scientific">Actinomadura harenae</name>
    <dbReference type="NCBI Taxonomy" id="2483351"/>
    <lineage>
        <taxon>Bacteria</taxon>
        <taxon>Bacillati</taxon>
        <taxon>Actinomycetota</taxon>
        <taxon>Actinomycetes</taxon>
        <taxon>Streptosporangiales</taxon>
        <taxon>Thermomonosporaceae</taxon>
        <taxon>Actinomadura</taxon>
    </lineage>
</organism>
<reference evidence="2 3" key="1">
    <citation type="submission" date="2018-10" db="EMBL/GenBank/DDBJ databases">
        <title>Isolation from soil.</title>
        <authorList>
            <person name="Hu J."/>
        </authorList>
    </citation>
    <scope>NUCLEOTIDE SEQUENCE [LARGE SCALE GENOMIC DNA]</scope>
    <source>
        <strain evidence="2 3">NEAU-Ht49</strain>
    </source>
</reference>
<dbReference type="InterPro" id="IPR034660">
    <property type="entry name" value="DinB/YfiT-like"/>
</dbReference>
<dbReference type="InterPro" id="IPR024344">
    <property type="entry name" value="MDMPI_metal-binding"/>
</dbReference>
<comment type="caution">
    <text evidence="2">The sequence shown here is derived from an EMBL/GenBank/DDBJ whole genome shotgun (WGS) entry which is preliminary data.</text>
</comment>
<sequence length="121" mass="13106">MDHFSRAWTALLAAVAETPDEDFERPSGCVGWSVRNLACHLVIEWTLHHLDLIAHLPNAADPPAETVAASRALLERIAGADFPKTLSDKDALLIGTGRRTLTTEEKATLADFPAKLPLILG</sequence>
<feature type="domain" description="Mycothiol-dependent maleylpyruvate isomerase metal-binding" evidence="1">
    <location>
        <begin position="5"/>
        <end position="79"/>
    </location>
</feature>
<protein>
    <recommendedName>
        <fullName evidence="1">Mycothiol-dependent maleylpyruvate isomerase metal-binding domain-containing protein</fullName>
    </recommendedName>
</protein>
<evidence type="ECO:0000259" key="1">
    <source>
        <dbReference type="Pfam" id="PF11716"/>
    </source>
</evidence>
<dbReference type="Pfam" id="PF11716">
    <property type="entry name" value="MDMPI_N"/>
    <property type="match status" value="1"/>
</dbReference>
<dbReference type="GO" id="GO:0046872">
    <property type="term" value="F:metal ion binding"/>
    <property type="evidence" value="ECO:0007669"/>
    <property type="project" value="InterPro"/>
</dbReference>
<dbReference type="AlphaFoldDB" id="A0A3M2LT83"/>
<evidence type="ECO:0000313" key="2">
    <source>
        <dbReference type="EMBL" id="RMI40617.1"/>
    </source>
</evidence>
<accession>A0A3M2LT83</accession>
<keyword evidence="3" id="KW-1185">Reference proteome</keyword>
<evidence type="ECO:0000313" key="3">
    <source>
        <dbReference type="Proteomes" id="UP000282674"/>
    </source>
</evidence>
<proteinExistence type="predicted"/>